<protein>
    <submittedName>
        <fullName evidence="2">Uncharacterized protein</fullName>
    </submittedName>
</protein>
<organism evidence="2 3">
    <name type="scientific">Phtheirospermum japonicum</name>
    <dbReference type="NCBI Taxonomy" id="374723"/>
    <lineage>
        <taxon>Eukaryota</taxon>
        <taxon>Viridiplantae</taxon>
        <taxon>Streptophyta</taxon>
        <taxon>Embryophyta</taxon>
        <taxon>Tracheophyta</taxon>
        <taxon>Spermatophyta</taxon>
        <taxon>Magnoliopsida</taxon>
        <taxon>eudicotyledons</taxon>
        <taxon>Gunneridae</taxon>
        <taxon>Pentapetalae</taxon>
        <taxon>asterids</taxon>
        <taxon>lamiids</taxon>
        <taxon>Lamiales</taxon>
        <taxon>Orobanchaceae</taxon>
        <taxon>Orobanchaceae incertae sedis</taxon>
        <taxon>Phtheirospermum</taxon>
    </lineage>
</organism>
<gene>
    <name evidence="2" type="ORF">PHJA_000424500</name>
</gene>
<comment type="caution">
    <text evidence="2">The sequence shown here is derived from an EMBL/GenBank/DDBJ whole genome shotgun (WGS) entry which is preliminary data.</text>
</comment>
<dbReference type="OrthoDB" id="1098796at2759"/>
<accession>A0A830BDE0</accession>
<keyword evidence="3" id="KW-1185">Reference proteome</keyword>
<reference evidence="2" key="1">
    <citation type="submission" date="2020-07" db="EMBL/GenBank/DDBJ databases">
        <title>Ethylene signaling mediates host invasion by parasitic plants.</title>
        <authorList>
            <person name="Yoshida S."/>
        </authorList>
    </citation>
    <scope>NUCLEOTIDE SEQUENCE</scope>
    <source>
        <strain evidence="2">Okayama</strain>
    </source>
</reference>
<feature type="compositionally biased region" description="Basic and acidic residues" evidence="1">
    <location>
        <begin position="1"/>
        <end position="13"/>
    </location>
</feature>
<feature type="region of interest" description="Disordered" evidence="1">
    <location>
        <begin position="1"/>
        <end position="21"/>
    </location>
</feature>
<dbReference type="EMBL" id="BMAC01000053">
    <property type="protein sequence ID" value="GFP82814.1"/>
    <property type="molecule type" value="Genomic_DNA"/>
</dbReference>
<evidence type="ECO:0000256" key="1">
    <source>
        <dbReference type="SAM" id="MobiDB-lite"/>
    </source>
</evidence>
<sequence>MTEEPTGRDENRRKMTTTSGRGWRRRIRWRMKVVEEFFAVLKRTQVSVNYFRWRDGVRSTDGDLTSIPSWRPTFR</sequence>
<dbReference type="AlphaFoldDB" id="A0A830BDE0"/>
<dbReference type="Proteomes" id="UP000653305">
    <property type="component" value="Unassembled WGS sequence"/>
</dbReference>
<evidence type="ECO:0000313" key="2">
    <source>
        <dbReference type="EMBL" id="GFP82814.1"/>
    </source>
</evidence>
<evidence type="ECO:0000313" key="3">
    <source>
        <dbReference type="Proteomes" id="UP000653305"/>
    </source>
</evidence>
<proteinExistence type="predicted"/>
<name>A0A830BDE0_9LAMI</name>